<keyword evidence="1" id="KW-0732">Signal</keyword>
<evidence type="ECO:0000313" key="3">
    <source>
        <dbReference type="Proteomes" id="UP000478148"/>
    </source>
</evidence>
<dbReference type="SUPFAM" id="SSF89372">
    <property type="entry name" value="Fucose-specific lectin"/>
    <property type="match status" value="1"/>
</dbReference>
<dbReference type="AlphaFoldDB" id="A0A6M1KYQ4"/>
<accession>A0A6M1KYQ4</accession>
<protein>
    <recommendedName>
        <fullName evidence="4">Exo-alpha-sialidase</fullName>
    </recommendedName>
</protein>
<comment type="caution">
    <text evidence="2">The sequence shown here is derived from an EMBL/GenBank/DDBJ whole genome shotgun (WGS) entry which is preliminary data.</text>
</comment>
<reference evidence="2 3" key="1">
    <citation type="submission" date="2020-02" db="EMBL/GenBank/DDBJ databases">
        <title>Draft Genome Sequence of Verrucosispora sp. Strain CWR15, Isolated from Gulf of Mexico Sponge.</title>
        <authorList>
            <person name="Kennedy S.J."/>
            <person name="Cella E."/>
            <person name="Azarian T."/>
            <person name="Baker B.J."/>
            <person name="Shaw L.N."/>
        </authorList>
    </citation>
    <scope>NUCLEOTIDE SEQUENCE [LARGE SCALE GENOMIC DNA]</scope>
    <source>
        <strain evidence="2 3">CWR15</strain>
    </source>
</reference>
<feature type="chain" id="PRO_5026883258" description="Exo-alpha-sialidase" evidence="1">
    <location>
        <begin position="18"/>
        <end position="396"/>
    </location>
</feature>
<evidence type="ECO:0008006" key="4">
    <source>
        <dbReference type="Google" id="ProtNLM"/>
    </source>
</evidence>
<dbReference type="Gene3D" id="2.120.10.70">
    <property type="entry name" value="Fucose-specific lectin"/>
    <property type="match status" value="1"/>
</dbReference>
<keyword evidence="3" id="KW-1185">Reference proteome</keyword>
<feature type="signal peptide" evidence="1">
    <location>
        <begin position="1"/>
        <end position="17"/>
    </location>
</feature>
<evidence type="ECO:0000313" key="2">
    <source>
        <dbReference type="EMBL" id="NGM14066.1"/>
    </source>
</evidence>
<sequence>MLLTALALSGAVAPARAAQTDWQILELGNPVPGAPAGVAVGAVAVQTDQADTRVPYLFSILAGEIFMTYRYDGRWQWAKTGPPSGRVAAELPIGVVVGQPLNGQAERPYVFVRGTDGHLWVCSLVGVDWVWTDLGTPPGGDIVAAVGAVAVHDGQGLAGRPYVFVTGADGKLWLTWWTGRDWHWDDRGTPPGAVVNPYYARVGVTVRQPSPGGPEHPQAFLLDVRGDLWRHGWDGSAWRWTNHGRPVPTVAWPHGLGVVDLPDPRTRTSHVAAYTAYGAQVFAFDLYGDTGGWTPQGVVTGTQWVDPVGVVAVRENRVGPAVPRVHVAQLDAVGPIWQGGTGQTWTPIRGTSVQSAGGRDTGDSVVIDSPSTADQTTYVFFWAGKRNNLTVAWSTG</sequence>
<proteinExistence type="predicted"/>
<evidence type="ECO:0000256" key="1">
    <source>
        <dbReference type="SAM" id="SignalP"/>
    </source>
</evidence>
<name>A0A6M1KYQ4_9ACTN</name>
<dbReference type="Proteomes" id="UP000478148">
    <property type="component" value="Unassembled WGS sequence"/>
</dbReference>
<gene>
    <name evidence="2" type="ORF">ENC19_15990</name>
</gene>
<dbReference type="RefSeq" id="WP_164447984.1">
    <property type="nucleotide sequence ID" value="NZ_SAIY01000005.1"/>
</dbReference>
<dbReference type="EMBL" id="SAIY01000005">
    <property type="protein sequence ID" value="NGM14066.1"/>
    <property type="molecule type" value="Genomic_DNA"/>
</dbReference>
<organism evidence="2 3">
    <name type="scientific">Verrucosispora sioxanthis</name>
    <dbReference type="NCBI Taxonomy" id="2499994"/>
    <lineage>
        <taxon>Bacteria</taxon>
        <taxon>Bacillati</taxon>
        <taxon>Actinomycetota</taxon>
        <taxon>Actinomycetes</taxon>
        <taxon>Micromonosporales</taxon>
        <taxon>Micromonosporaceae</taxon>
        <taxon>Micromonospora</taxon>
    </lineage>
</organism>